<accession>A0ABY3MI61</accession>
<evidence type="ECO:0000313" key="1">
    <source>
        <dbReference type="EMBL" id="TYD42006.1"/>
    </source>
</evidence>
<dbReference type="EMBL" id="NQMC01000059">
    <property type="protein sequence ID" value="TYD42006.1"/>
    <property type="molecule type" value="Genomic_DNA"/>
</dbReference>
<gene>
    <name evidence="1" type="ORF">CJF24_17215</name>
</gene>
<reference evidence="1 2" key="1">
    <citation type="submission" date="2017-08" db="EMBL/GenBank/DDBJ databases">
        <title>Aeromonas veronii bv sobria strain NS22 whole genome sequencing.</title>
        <authorList>
            <person name="Katharios P."/>
            <person name="Ha V.Q."/>
            <person name="Smyrli M."/>
        </authorList>
    </citation>
    <scope>NUCLEOTIDE SEQUENCE [LARGE SCALE GENOMIC DNA]</scope>
    <source>
        <strain evidence="1 2">NS22</strain>
    </source>
</reference>
<keyword evidence="2" id="KW-1185">Reference proteome</keyword>
<evidence type="ECO:0000313" key="2">
    <source>
        <dbReference type="Proteomes" id="UP000323129"/>
    </source>
</evidence>
<sequence>MAVLIDEDSGHPLTYPTLYSTIHHRNSGDAYNTIKSKLNTIKLLLEICDYIDIRLEERFSHGDWLTRNEVELISSWLKKKKSSLDEAIKAKAFSKKNKNIHIFKPLKKEKVRHGVRIDVPELTSTNGYNNVTEAAKYIKWLNSCSE</sequence>
<organism evidence="1 2">
    <name type="scientific">Aeromonas veronii</name>
    <dbReference type="NCBI Taxonomy" id="654"/>
    <lineage>
        <taxon>Bacteria</taxon>
        <taxon>Pseudomonadati</taxon>
        <taxon>Pseudomonadota</taxon>
        <taxon>Gammaproteobacteria</taxon>
        <taxon>Aeromonadales</taxon>
        <taxon>Aeromonadaceae</taxon>
        <taxon>Aeromonas</taxon>
    </lineage>
</organism>
<name>A0ABY3MI61_AERVE</name>
<comment type="caution">
    <text evidence="1">The sequence shown here is derived from an EMBL/GenBank/DDBJ whole genome shotgun (WGS) entry which is preliminary data.</text>
</comment>
<proteinExistence type="predicted"/>
<dbReference type="RefSeq" id="WP_147293083.1">
    <property type="nucleotide sequence ID" value="NZ_NMUS01000066.1"/>
</dbReference>
<dbReference type="Proteomes" id="UP000323129">
    <property type="component" value="Unassembled WGS sequence"/>
</dbReference>
<protein>
    <submittedName>
        <fullName evidence="1">Uncharacterized protein</fullName>
    </submittedName>
</protein>